<evidence type="ECO:0000313" key="5">
    <source>
        <dbReference type="EMBL" id="PIM97772.1"/>
    </source>
</evidence>
<dbReference type="InterPro" id="IPR033347">
    <property type="entry name" value="Di19"/>
</dbReference>
<sequence length="226" mass="25287">MGDRFYEDLEITLSSFSKHSIDDYDDDEEETEGDYEDEEVNYVNSGGKSDELACPFCSEDFDVLGLCCHIDADHRMEVKPGICPVCAAKVRINMASHVITQHENVLKALCNKNQRSARSRSAIFLLRKEMQEKHLCAIKESPSVESSSSGAADSMLLSFVNNPQPAYRPRTDEAASLTEAGLSAERSNGDSSERIQPTLSTDWNNKMARRCEFLQELVLSTIFDDL</sequence>
<evidence type="ECO:0008006" key="7">
    <source>
        <dbReference type="Google" id="ProtNLM"/>
    </source>
</evidence>
<dbReference type="AlphaFoldDB" id="A0A2G9FXJ0"/>
<dbReference type="InterPro" id="IPR027935">
    <property type="entry name" value="Di19_C"/>
</dbReference>
<accession>A0A2G9FXJ0</accession>
<dbReference type="PANTHER" id="PTHR31875:SF37">
    <property type="entry name" value="PROTEIN DEHYDRATION-INDUCED 19 HOMOLOG 4-LIKE ISOFORM X1"/>
    <property type="match status" value="1"/>
</dbReference>
<dbReference type="EMBL" id="NKXS01009138">
    <property type="protein sequence ID" value="PIM97772.1"/>
    <property type="molecule type" value="Genomic_DNA"/>
</dbReference>
<dbReference type="Pfam" id="PF05605">
    <property type="entry name" value="zf-Di19"/>
    <property type="match status" value="1"/>
</dbReference>
<protein>
    <recommendedName>
        <fullName evidence="7">Protein dehydration-induced 19 C-terminal domain-containing protein</fullName>
    </recommendedName>
</protein>
<evidence type="ECO:0000256" key="1">
    <source>
        <dbReference type="ARBA" id="ARBA00007109"/>
    </source>
</evidence>
<keyword evidence="6" id="KW-1185">Reference proteome</keyword>
<feature type="region of interest" description="Disordered" evidence="2">
    <location>
        <begin position="167"/>
        <end position="198"/>
    </location>
</feature>
<evidence type="ECO:0000256" key="2">
    <source>
        <dbReference type="SAM" id="MobiDB-lite"/>
    </source>
</evidence>
<comment type="similarity">
    <text evidence="1">Belongs to the Di19 family.</text>
</comment>
<reference evidence="6" key="1">
    <citation type="journal article" date="2018" name="Gigascience">
        <title>Genome assembly of the Pink Ipe (Handroanthus impetiginosus, Bignoniaceae), a highly valued, ecologically keystone Neotropical timber forest tree.</title>
        <authorList>
            <person name="Silva-Junior O.B."/>
            <person name="Grattapaglia D."/>
            <person name="Novaes E."/>
            <person name="Collevatti R.G."/>
        </authorList>
    </citation>
    <scope>NUCLEOTIDE SEQUENCE [LARGE SCALE GENOMIC DNA]</scope>
    <source>
        <strain evidence="6">cv. UFG-1</strain>
    </source>
</reference>
<name>A0A2G9FXJ0_9LAMI</name>
<dbReference type="OrthoDB" id="6270329at2759"/>
<feature type="domain" description="Di19 C-terminal" evidence="4">
    <location>
        <begin position="125"/>
        <end position="222"/>
    </location>
</feature>
<dbReference type="PANTHER" id="PTHR31875">
    <property type="entry name" value="PROTEIN DEHYDRATION-INDUCED 19"/>
    <property type="match status" value="1"/>
</dbReference>
<gene>
    <name evidence="5" type="ORF">CDL12_29751</name>
</gene>
<evidence type="ECO:0000313" key="6">
    <source>
        <dbReference type="Proteomes" id="UP000231279"/>
    </source>
</evidence>
<organism evidence="5 6">
    <name type="scientific">Handroanthus impetiginosus</name>
    <dbReference type="NCBI Taxonomy" id="429701"/>
    <lineage>
        <taxon>Eukaryota</taxon>
        <taxon>Viridiplantae</taxon>
        <taxon>Streptophyta</taxon>
        <taxon>Embryophyta</taxon>
        <taxon>Tracheophyta</taxon>
        <taxon>Spermatophyta</taxon>
        <taxon>Magnoliopsida</taxon>
        <taxon>eudicotyledons</taxon>
        <taxon>Gunneridae</taxon>
        <taxon>Pentapetalae</taxon>
        <taxon>asterids</taxon>
        <taxon>lamiids</taxon>
        <taxon>Lamiales</taxon>
        <taxon>Bignoniaceae</taxon>
        <taxon>Crescentiina</taxon>
        <taxon>Tabebuia alliance</taxon>
        <taxon>Handroanthus</taxon>
    </lineage>
</organism>
<dbReference type="STRING" id="429701.A0A2G9FXJ0"/>
<evidence type="ECO:0000259" key="4">
    <source>
        <dbReference type="Pfam" id="PF14571"/>
    </source>
</evidence>
<dbReference type="InterPro" id="IPR008598">
    <property type="entry name" value="Di19_Zn-bd"/>
</dbReference>
<proteinExistence type="inferred from homology"/>
<feature type="domain" description="Di19 zinc-binding" evidence="3">
    <location>
        <begin position="51"/>
        <end position="102"/>
    </location>
</feature>
<dbReference type="Pfam" id="PF14571">
    <property type="entry name" value="Di19_C"/>
    <property type="match status" value="1"/>
</dbReference>
<evidence type="ECO:0000259" key="3">
    <source>
        <dbReference type="Pfam" id="PF05605"/>
    </source>
</evidence>
<comment type="caution">
    <text evidence="5">The sequence shown here is derived from an EMBL/GenBank/DDBJ whole genome shotgun (WGS) entry which is preliminary data.</text>
</comment>
<dbReference type="Proteomes" id="UP000231279">
    <property type="component" value="Unassembled WGS sequence"/>
</dbReference>